<evidence type="ECO:0000313" key="7">
    <source>
        <dbReference type="Proteomes" id="UP001211065"/>
    </source>
</evidence>
<proteinExistence type="predicted"/>
<evidence type="ECO:0000256" key="3">
    <source>
        <dbReference type="ARBA" id="ARBA00022989"/>
    </source>
</evidence>
<keyword evidence="3" id="KW-1133">Transmembrane helix</keyword>
<dbReference type="PANTHER" id="PTHR28234:SF1">
    <property type="entry name" value="NUCLEAR CONTROL OF ATPASE PROTEIN 2"/>
    <property type="match status" value="1"/>
</dbReference>
<evidence type="ECO:0000256" key="1">
    <source>
        <dbReference type="ARBA" id="ARBA00004225"/>
    </source>
</evidence>
<evidence type="ECO:0000256" key="5">
    <source>
        <dbReference type="ARBA" id="ARBA00023136"/>
    </source>
</evidence>
<dbReference type="EMBL" id="JADGJW010000659">
    <property type="protein sequence ID" value="KAJ3213993.1"/>
    <property type="molecule type" value="Genomic_DNA"/>
</dbReference>
<reference evidence="6" key="1">
    <citation type="submission" date="2020-05" db="EMBL/GenBank/DDBJ databases">
        <title>Phylogenomic resolution of chytrid fungi.</title>
        <authorList>
            <person name="Stajich J.E."/>
            <person name="Amses K."/>
            <person name="Simmons R."/>
            <person name="Seto K."/>
            <person name="Myers J."/>
            <person name="Bonds A."/>
            <person name="Quandt C.A."/>
            <person name="Barry K."/>
            <person name="Liu P."/>
            <person name="Grigoriev I."/>
            <person name="Longcore J.E."/>
            <person name="James T.Y."/>
        </authorList>
    </citation>
    <scope>NUCLEOTIDE SEQUENCE</scope>
    <source>
        <strain evidence="6">JEL0476</strain>
    </source>
</reference>
<evidence type="ECO:0000313" key="6">
    <source>
        <dbReference type="EMBL" id="KAJ3213993.1"/>
    </source>
</evidence>
<dbReference type="GO" id="GO:0005741">
    <property type="term" value="C:mitochondrial outer membrane"/>
    <property type="evidence" value="ECO:0007669"/>
    <property type="project" value="TreeGrafter"/>
</dbReference>
<protein>
    <submittedName>
        <fullName evidence="6">Nuclear control of ATPase protein 2</fullName>
    </submittedName>
</protein>
<dbReference type="AlphaFoldDB" id="A0AAD5TXL3"/>
<dbReference type="Proteomes" id="UP001211065">
    <property type="component" value="Unassembled WGS sequence"/>
</dbReference>
<sequence>MDSEFANEQYKKLLCQIDRTFSDFNINSLEVEGAIIGQELSLFSVDTNPRDLLLVEDVNVAASSTKLPTLHQIEKSLNKTAAILNEKAALSEFECYEILLYFAKVTTGLHSRLTISLMNSSVEFPNSLSFLSEAQTSYVKLSLHFLQTLPRRLKYLWHKANSHKSYNGILSLLNFKKNEIYRRSSFSLFSPKLKSKNIFNTSFIKQVRQHNVFFTTLELLKSETKFNSSVLYFTKLFEAISLGILKQNGIGFTHEKGSKAEIGECGRNISNSLNLMNHILERREELTEFVLKKDSAFTVKEVDGELEAMTDIISLNENKSYLNLKEIQNFSHLLKKLTKKLKNYDKTTHVIHYTFGKPDALELYWPHITVGVLLTWFGVREFKIYRNSLKELAVELIKTTKTFVSDWVIEPLIKIYETIRHKEDRLALLGTESLNSDIESLERMVIDFSKSNGIVSDAELNVISEKVVKGDLTPILKAYEREIKNPLINVVKGNLVQALLIQVQKLKVDGEIAMSALDKLLKSNELNFAFLAALPIFSLTGYMCKKAINFFSAKRFLTKDIISKRIKSSLREVEKILSKTKKGKQINFKEEGLLLSQMYLLRKYLKEVPVTDQFSFLEDLRDLESDNVPARKSSLNLSVVSCKKTESEDRNELIIKRIRALGYKVQGGFVDYSYEKIQTKFSNLNVSRACKDAERELLLFDYKHATRNDAFSDTSSKINMNTISSNSIAASNNSSLRDLGSIVRSRRGSYLKGSLNHIEALNAKSKRESLGEEDIFKFPRMNLTFLTEFPISKSSRQNIVMEKKKLRLLKILRAIKNAFHFIKYMARNLGFNRIERGWEYQTITENKLTTRNETTSSYISRKDQYFNGTL</sequence>
<keyword evidence="7" id="KW-1185">Reference proteome</keyword>
<feature type="non-terminal residue" evidence="6">
    <location>
        <position position="870"/>
    </location>
</feature>
<dbReference type="Pfam" id="PF08637">
    <property type="entry name" value="NCA2"/>
    <property type="match status" value="1"/>
</dbReference>
<accession>A0AAD5TXL3</accession>
<dbReference type="PANTHER" id="PTHR28234">
    <property type="entry name" value="NUCLEAR CONTROL OF ATPASE PROTEIN 2"/>
    <property type="match status" value="1"/>
</dbReference>
<comment type="subcellular location">
    <subcellularLocation>
        <location evidence="1">Mitochondrion membrane</location>
        <topology evidence="1">Multi-pass membrane protein</topology>
    </subcellularLocation>
</comment>
<comment type="caution">
    <text evidence="6">The sequence shown here is derived from an EMBL/GenBank/DDBJ whole genome shotgun (WGS) entry which is preliminary data.</text>
</comment>
<gene>
    <name evidence="6" type="primary">NCA2</name>
    <name evidence="6" type="ORF">HK099_007076</name>
</gene>
<evidence type="ECO:0000256" key="2">
    <source>
        <dbReference type="ARBA" id="ARBA00022692"/>
    </source>
</evidence>
<keyword evidence="5" id="KW-0472">Membrane</keyword>
<name>A0AAD5TXL3_9FUNG</name>
<organism evidence="6 7">
    <name type="scientific">Clydaea vesicula</name>
    <dbReference type="NCBI Taxonomy" id="447962"/>
    <lineage>
        <taxon>Eukaryota</taxon>
        <taxon>Fungi</taxon>
        <taxon>Fungi incertae sedis</taxon>
        <taxon>Chytridiomycota</taxon>
        <taxon>Chytridiomycota incertae sedis</taxon>
        <taxon>Chytridiomycetes</taxon>
        <taxon>Lobulomycetales</taxon>
        <taxon>Lobulomycetaceae</taxon>
        <taxon>Clydaea</taxon>
    </lineage>
</organism>
<dbReference type="InterPro" id="IPR013946">
    <property type="entry name" value="NCA2-like"/>
</dbReference>
<keyword evidence="4" id="KW-0496">Mitochondrion</keyword>
<keyword evidence="2" id="KW-0812">Transmembrane</keyword>
<evidence type="ECO:0000256" key="4">
    <source>
        <dbReference type="ARBA" id="ARBA00023128"/>
    </source>
</evidence>